<dbReference type="PANTHER" id="PTHR11732">
    <property type="entry name" value="ALDO/KETO REDUCTASE"/>
    <property type="match status" value="1"/>
</dbReference>
<evidence type="ECO:0000256" key="3">
    <source>
        <dbReference type="PIRSR" id="PIRSR000097-3"/>
    </source>
</evidence>
<sequence>MATQSLTLQPSGSKMPLLGFGTWKVPKDSAADIVYKAIASGYRHVDCACDYGNEVQVGQGIKKAIADGLVTREELFVTSKEHVAPAFNRTLSDLGLDYIDLYLIHFPISLKYVPFEERYPPEWANNEQDPVPVHETWAEMEKLVQSGKTKNIGVSNFPAILLMDLLSYAKVKPAVLHIEAHPYLNNSALIKQVIVIPVLLPEGKNMQLGTYAQSQGLQVTGYSNFGPASYVELGSAAAQSAVPLFKEDRLTKIAAQHKKTVAQVILRWLVQNKISVIPKSLNPVRISQNADIFNFDLSAQEMETIDGMNIPLRLNDPGVYANIPIYA</sequence>
<gene>
    <name evidence="5" type="primary">XYL1</name>
    <name evidence="5" type="ORF">BG011_002726</name>
</gene>
<feature type="domain" description="NADP-dependent oxidoreductase" evidence="4">
    <location>
        <begin position="18"/>
        <end position="309"/>
    </location>
</feature>
<comment type="caution">
    <text evidence="5">The sequence shown here is derived from an EMBL/GenBank/DDBJ whole genome shotgun (WGS) entry which is preliminary data.</text>
</comment>
<dbReference type="Pfam" id="PF00248">
    <property type="entry name" value="Aldo_ket_red"/>
    <property type="match status" value="1"/>
</dbReference>
<dbReference type="PROSITE" id="PS00062">
    <property type="entry name" value="ALDOKETO_REDUCTASE_2"/>
    <property type="match status" value="1"/>
</dbReference>
<accession>A0A9P6Q6U2</accession>
<feature type="binding site" evidence="2">
    <location>
        <position position="105"/>
    </location>
    <ligand>
        <name>substrate</name>
    </ligand>
</feature>
<dbReference type="PROSITE" id="PS00063">
    <property type="entry name" value="ALDOKETO_REDUCTASE_3"/>
    <property type="match status" value="1"/>
</dbReference>
<dbReference type="InterPro" id="IPR036812">
    <property type="entry name" value="NAD(P)_OxRdtase_dom_sf"/>
</dbReference>
<evidence type="ECO:0000256" key="1">
    <source>
        <dbReference type="PIRSR" id="PIRSR000097-1"/>
    </source>
</evidence>
<proteinExistence type="predicted"/>
<dbReference type="Gene3D" id="3.20.20.100">
    <property type="entry name" value="NADP-dependent oxidoreductase domain"/>
    <property type="match status" value="1"/>
</dbReference>
<dbReference type="SUPFAM" id="SSF51430">
    <property type="entry name" value="NAD(P)-linked oxidoreductase"/>
    <property type="match status" value="1"/>
</dbReference>
<reference evidence="5" key="1">
    <citation type="journal article" date="2020" name="Fungal Divers.">
        <title>Resolving the Mortierellaceae phylogeny through synthesis of multi-gene phylogenetics and phylogenomics.</title>
        <authorList>
            <person name="Vandepol N."/>
            <person name="Liber J."/>
            <person name="Desiro A."/>
            <person name="Na H."/>
            <person name="Kennedy M."/>
            <person name="Barry K."/>
            <person name="Grigoriev I.V."/>
            <person name="Miller A.N."/>
            <person name="O'Donnell K."/>
            <person name="Stajich J.E."/>
            <person name="Bonito G."/>
        </authorList>
    </citation>
    <scope>NUCLEOTIDE SEQUENCE</scope>
    <source>
        <strain evidence="5">KOD948</strain>
    </source>
</reference>
<evidence type="ECO:0000256" key="2">
    <source>
        <dbReference type="PIRSR" id="PIRSR000097-2"/>
    </source>
</evidence>
<dbReference type="AlphaFoldDB" id="A0A9P6Q6U2"/>
<name>A0A9P6Q6U2_9FUNG</name>
<feature type="active site" description="Proton donor" evidence="1">
    <location>
        <position position="51"/>
    </location>
</feature>
<dbReference type="Proteomes" id="UP000726737">
    <property type="component" value="Unassembled WGS sequence"/>
</dbReference>
<evidence type="ECO:0000313" key="5">
    <source>
        <dbReference type="EMBL" id="KAG0259305.1"/>
    </source>
</evidence>
<dbReference type="PROSITE" id="PS00798">
    <property type="entry name" value="ALDOKETO_REDUCTASE_1"/>
    <property type="match status" value="1"/>
</dbReference>
<feature type="site" description="Lowers pKa of active site Tyr" evidence="3">
    <location>
        <position position="80"/>
    </location>
</feature>
<dbReference type="InterPro" id="IPR023210">
    <property type="entry name" value="NADP_OxRdtase_dom"/>
</dbReference>
<dbReference type="EMBL" id="JAAAJA010000190">
    <property type="protein sequence ID" value="KAG0259305.1"/>
    <property type="molecule type" value="Genomic_DNA"/>
</dbReference>
<dbReference type="OrthoDB" id="416253at2759"/>
<dbReference type="InterPro" id="IPR018170">
    <property type="entry name" value="Aldo/ket_reductase_CS"/>
</dbReference>
<dbReference type="PIRSF" id="PIRSF000097">
    <property type="entry name" value="AKR"/>
    <property type="match status" value="1"/>
</dbReference>
<dbReference type="PRINTS" id="PR00069">
    <property type="entry name" value="ALDKETRDTASE"/>
</dbReference>
<evidence type="ECO:0000259" key="4">
    <source>
        <dbReference type="Pfam" id="PF00248"/>
    </source>
</evidence>
<keyword evidence="6" id="KW-1185">Reference proteome</keyword>
<organism evidence="5 6">
    <name type="scientific">Mortierella polycephala</name>
    <dbReference type="NCBI Taxonomy" id="41804"/>
    <lineage>
        <taxon>Eukaryota</taxon>
        <taxon>Fungi</taxon>
        <taxon>Fungi incertae sedis</taxon>
        <taxon>Mucoromycota</taxon>
        <taxon>Mortierellomycotina</taxon>
        <taxon>Mortierellomycetes</taxon>
        <taxon>Mortierellales</taxon>
        <taxon>Mortierellaceae</taxon>
        <taxon>Mortierella</taxon>
    </lineage>
</organism>
<dbReference type="GO" id="GO:0016491">
    <property type="term" value="F:oxidoreductase activity"/>
    <property type="evidence" value="ECO:0007669"/>
    <property type="project" value="InterPro"/>
</dbReference>
<protein>
    <submittedName>
        <fullName evidence="5">NAD(P)H-dependent D-xylose reductase (XR)</fullName>
    </submittedName>
</protein>
<dbReference type="InterPro" id="IPR020471">
    <property type="entry name" value="AKR"/>
</dbReference>
<evidence type="ECO:0000313" key="6">
    <source>
        <dbReference type="Proteomes" id="UP000726737"/>
    </source>
</evidence>